<proteinExistence type="predicted"/>
<keyword evidence="1" id="KW-1133">Transmembrane helix</keyword>
<feature type="transmembrane region" description="Helical" evidence="1">
    <location>
        <begin position="222"/>
        <end position="239"/>
    </location>
</feature>
<evidence type="ECO:0000256" key="1">
    <source>
        <dbReference type="SAM" id="Phobius"/>
    </source>
</evidence>
<feature type="transmembrane region" description="Helical" evidence="1">
    <location>
        <begin position="251"/>
        <end position="270"/>
    </location>
</feature>
<name>B9DUI7_STRU0</name>
<reference evidence="3" key="1">
    <citation type="journal article" date="2009" name="BMC Genomics">
        <title>Evidence for niche adaptation in the genome of the bovine pathogen Streptococcus uberis.</title>
        <authorList>
            <person name="Ward P.N."/>
            <person name="Holden M.T.G."/>
            <person name="Leigh J.A."/>
            <person name="Lennard N."/>
            <person name="Bignell A."/>
            <person name="Barron A."/>
            <person name="Clark L."/>
            <person name="Quail M.A."/>
            <person name="Woodward J."/>
            <person name="Barrell B.G."/>
            <person name="Egan S.A."/>
            <person name="Field T.R."/>
            <person name="Maskell D."/>
            <person name="Kehoe M."/>
            <person name="Dowson C.G."/>
            <person name="Chanter N."/>
            <person name="Whatmore A.M."/>
            <person name="Bentley S.D."/>
            <person name="Parkhill J."/>
        </authorList>
    </citation>
    <scope>NUCLEOTIDE SEQUENCE [LARGE SCALE GENOMIC DNA]</scope>
    <source>
        <strain evidence="3">ATCC BAA-854 / 0140J</strain>
    </source>
</reference>
<evidence type="ECO:0000313" key="2">
    <source>
        <dbReference type="EMBL" id="CAR42304.1"/>
    </source>
</evidence>
<feature type="transmembrane region" description="Helical" evidence="1">
    <location>
        <begin position="290"/>
        <end position="308"/>
    </location>
</feature>
<protein>
    <submittedName>
        <fullName evidence="2">Membrane protein</fullName>
    </submittedName>
</protein>
<dbReference type="STRING" id="218495.SUB1033"/>
<sequence length="421" mass="49687">MSFLLIVIFMILLYFSSKWYRNILNPINVFVSINLLALILMFGLSGLNSHLSPKIWLMILVMFFSYLIGIMFGSFNYRFLSGDKSVKKVKITSKSRLKFVIILYSFIYDISAFIYLWQINKSFGFNGILSKLTEMNLAFQSGEFSIGIFSLFLPITYSLALMILYYLKFYKNHFLLIVQYLLCYIPAISPRRDTLFYLVFMSMMFIFMTPSKEKSNDDFKKYFKIFSVVSIAVWFMGMSQNLLNKASEHSFKLFHVPIPSFLNEIAIYIAGNYPYFQKLYDLRQLNFEHFLLATFRIYYIYIAPIFGIQVNTKAMFELPLMNIGTDFNFLFNTAPMLYYFVKESGMFFFIGFILLGFLAQKLFIKYNEGRSAGKLLMLSYVFFLSFFSFRSYNIIYLSTILILIYMLIAYFIIDVERNENE</sequence>
<dbReference type="KEGG" id="sub:SUB1033"/>
<accession>B9DUI7</accession>
<feature type="transmembrane region" description="Helical" evidence="1">
    <location>
        <begin position="194"/>
        <end position="210"/>
    </location>
</feature>
<evidence type="ECO:0000313" key="3">
    <source>
        <dbReference type="Proteomes" id="UP000000449"/>
    </source>
</evidence>
<keyword evidence="1" id="KW-0812">Transmembrane</keyword>
<feature type="transmembrane region" description="Helical" evidence="1">
    <location>
        <begin position="97"/>
        <end position="117"/>
    </location>
</feature>
<feature type="transmembrane region" description="Helical" evidence="1">
    <location>
        <begin position="346"/>
        <end position="364"/>
    </location>
</feature>
<feature type="transmembrane region" description="Helical" evidence="1">
    <location>
        <begin position="144"/>
        <end position="167"/>
    </location>
</feature>
<feature type="transmembrane region" description="Helical" evidence="1">
    <location>
        <begin position="27"/>
        <end position="48"/>
    </location>
</feature>
<keyword evidence="1" id="KW-0472">Membrane</keyword>
<dbReference type="Proteomes" id="UP000000449">
    <property type="component" value="Chromosome"/>
</dbReference>
<feature type="transmembrane region" description="Helical" evidence="1">
    <location>
        <begin position="395"/>
        <end position="413"/>
    </location>
</feature>
<feature type="transmembrane region" description="Helical" evidence="1">
    <location>
        <begin position="173"/>
        <end position="189"/>
    </location>
</feature>
<dbReference type="HOGENOM" id="CLU_651995_0_0_9"/>
<feature type="transmembrane region" description="Helical" evidence="1">
    <location>
        <begin position="371"/>
        <end position="389"/>
    </location>
</feature>
<dbReference type="NCBIfam" id="TIGR04370">
    <property type="entry name" value="glyco_rpt_poly"/>
    <property type="match status" value="1"/>
</dbReference>
<dbReference type="RefSeq" id="WP_012658530.1">
    <property type="nucleotide sequence ID" value="NC_012004.1"/>
</dbReference>
<keyword evidence="3" id="KW-1185">Reference proteome</keyword>
<organism evidence="2 3">
    <name type="scientific">Streptococcus uberis (strain ATCC BAA-854 / 0140J)</name>
    <dbReference type="NCBI Taxonomy" id="218495"/>
    <lineage>
        <taxon>Bacteria</taxon>
        <taxon>Bacillati</taxon>
        <taxon>Bacillota</taxon>
        <taxon>Bacilli</taxon>
        <taxon>Lactobacillales</taxon>
        <taxon>Streptococcaceae</taxon>
        <taxon>Streptococcus</taxon>
    </lineage>
</organism>
<dbReference type="EMBL" id="AM946015">
    <property type="protein sequence ID" value="CAR42304.1"/>
    <property type="molecule type" value="Genomic_DNA"/>
</dbReference>
<gene>
    <name evidence="2" type="ordered locus">SUB1033</name>
</gene>
<dbReference type="AlphaFoldDB" id="B9DUI7"/>
<feature type="transmembrane region" description="Helical" evidence="1">
    <location>
        <begin position="55"/>
        <end position="77"/>
    </location>
</feature>